<dbReference type="EMBL" id="JAWWNJ010000077">
    <property type="protein sequence ID" value="KAK7005673.1"/>
    <property type="molecule type" value="Genomic_DNA"/>
</dbReference>
<gene>
    <name evidence="2" type="ORF">R3P38DRAFT_3038896</name>
</gene>
<reference evidence="2 3" key="1">
    <citation type="journal article" date="2024" name="J Genomics">
        <title>Draft genome sequencing and assembly of Favolaschia claudopus CIRM-BRFM 2984 isolated from oak limbs.</title>
        <authorList>
            <person name="Navarro D."/>
            <person name="Drula E."/>
            <person name="Chaduli D."/>
            <person name="Cazenave R."/>
            <person name="Ahrendt S."/>
            <person name="Wang J."/>
            <person name="Lipzen A."/>
            <person name="Daum C."/>
            <person name="Barry K."/>
            <person name="Grigoriev I.V."/>
            <person name="Favel A."/>
            <person name="Rosso M.N."/>
            <person name="Martin F."/>
        </authorList>
    </citation>
    <scope>NUCLEOTIDE SEQUENCE [LARGE SCALE GENOMIC DNA]</scope>
    <source>
        <strain evidence="2 3">CIRM-BRFM 2984</strain>
    </source>
</reference>
<sequence>MTFAQFLTNAGITMSPAEFIGIIAGGVVFLILLIIIVVHVHRRNKRQMKNGALDKTAFSVMALAHPRPPLGPFQGSPQGSPDSFLIDREAQQHDLIGREVRQQEQTYLQLMMDLQRPISRNSTPPLPNQAPRELSHYAPNMAQRSILPVSVTNPTASAPSAQTPLPEATPPHIPDPAFLPNSQLSRGISIRSQDSTESEYSVASAARDPQERSYKPFTLSLATVPASPITPAWPASPGSYAWPKGQRSSQIRDELAPETYSKVRWKTNSQFMAAEPVTAIPVAQAVPSTPVGGAFGSRAAPLVSVPPPALRIHVPPPTHHRTISESDSSTSVSTAHLYYANNALSPSSSQKPRPF</sequence>
<accession>A0AAW0AAP8</accession>
<name>A0AAW0AAP8_9AGAR</name>
<protein>
    <submittedName>
        <fullName evidence="2">Uncharacterized protein</fullName>
    </submittedName>
</protein>
<keyword evidence="3" id="KW-1185">Reference proteome</keyword>
<evidence type="ECO:0000313" key="3">
    <source>
        <dbReference type="Proteomes" id="UP001362999"/>
    </source>
</evidence>
<feature type="transmembrane region" description="Helical" evidence="1">
    <location>
        <begin position="20"/>
        <end position="40"/>
    </location>
</feature>
<evidence type="ECO:0000256" key="1">
    <source>
        <dbReference type="SAM" id="Phobius"/>
    </source>
</evidence>
<dbReference type="AlphaFoldDB" id="A0AAW0AAP8"/>
<keyword evidence="1" id="KW-1133">Transmembrane helix</keyword>
<keyword evidence="1" id="KW-0812">Transmembrane</keyword>
<proteinExistence type="predicted"/>
<comment type="caution">
    <text evidence="2">The sequence shown here is derived from an EMBL/GenBank/DDBJ whole genome shotgun (WGS) entry which is preliminary data.</text>
</comment>
<organism evidence="2 3">
    <name type="scientific">Favolaschia claudopus</name>
    <dbReference type="NCBI Taxonomy" id="2862362"/>
    <lineage>
        <taxon>Eukaryota</taxon>
        <taxon>Fungi</taxon>
        <taxon>Dikarya</taxon>
        <taxon>Basidiomycota</taxon>
        <taxon>Agaricomycotina</taxon>
        <taxon>Agaricomycetes</taxon>
        <taxon>Agaricomycetidae</taxon>
        <taxon>Agaricales</taxon>
        <taxon>Marasmiineae</taxon>
        <taxon>Mycenaceae</taxon>
        <taxon>Favolaschia</taxon>
    </lineage>
</organism>
<keyword evidence="1" id="KW-0472">Membrane</keyword>
<dbReference type="Proteomes" id="UP001362999">
    <property type="component" value="Unassembled WGS sequence"/>
</dbReference>
<evidence type="ECO:0000313" key="2">
    <source>
        <dbReference type="EMBL" id="KAK7005673.1"/>
    </source>
</evidence>